<evidence type="ECO:0000256" key="1">
    <source>
        <dbReference type="ARBA" id="ARBA00004651"/>
    </source>
</evidence>
<feature type="domain" description="Major facilitator superfamily (MFS) profile" evidence="6">
    <location>
        <begin position="249"/>
        <end position="454"/>
    </location>
</feature>
<gene>
    <name evidence="7" type="ORF">E1202_00680</name>
</gene>
<comment type="caution">
    <text evidence="7">The sequence shown here is derived from an EMBL/GenBank/DDBJ whole genome shotgun (WGS) entry which is preliminary data.</text>
</comment>
<dbReference type="PANTHER" id="PTHR23531:SF1">
    <property type="entry name" value="QUINOLENE RESISTANCE PROTEIN NORA"/>
    <property type="match status" value="1"/>
</dbReference>
<keyword evidence="3 5" id="KW-1133">Transmembrane helix</keyword>
<dbReference type="InterPro" id="IPR020846">
    <property type="entry name" value="MFS_dom"/>
</dbReference>
<evidence type="ECO:0000256" key="5">
    <source>
        <dbReference type="SAM" id="Phobius"/>
    </source>
</evidence>
<dbReference type="Pfam" id="PF07690">
    <property type="entry name" value="MFS_1"/>
    <property type="match status" value="1"/>
</dbReference>
<keyword evidence="2 5" id="KW-0812">Transmembrane</keyword>
<dbReference type="AlphaFoldDB" id="A0A4R5C436"/>
<feature type="transmembrane region" description="Helical" evidence="5">
    <location>
        <begin position="407"/>
        <end position="427"/>
    </location>
</feature>
<keyword evidence="4 5" id="KW-0472">Membrane</keyword>
<dbReference type="InterPro" id="IPR036259">
    <property type="entry name" value="MFS_trans_sf"/>
</dbReference>
<evidence type="ECO:0000256" key="2">
    <source>
        <dbReference type="ARBA" id="ARBA00022692"/>
    </source>
</evidence>
<reference evidence="7 8" key="1">
    <citation type="submission" date="2019-03" db="EMBL/GenBank/DDBJ databases">
        <title>Draft genome sequences of novel Actinobacteria.</title>
        <authorList>
            <person name="Sahin N."/>
            <person name="Ay H."/>
            <person name="Saygin H."/>
        </authorList>
    </citation>
    <scope>NUCLEOTIDE SEQUENCE [LARGE SCALE GENOMIC DNA]</scope>
    <source>
        <strain evidence="7 8">5K548</strain>
    </source>
</reference>
<dbReference type="InterPro" id="IPR052714">
    <property type="entry name" value="MFS_Exporter"/>
</dbReference>
<evidence type="ECO:0000256" key="4">
    <source>
        <dbReference type="ARBA" id="ARBA00023136"/>
    </source>
</evidence>
<feature type="transmembrane region" description="Helical" evidence="5">
    <location>
        <begin position="97"/>
        <end position="122"/>
    </location>
</feature>
<sequence>MVGGAPAVAGTNAVPTTTPANASACHLCIAGLLAVAETGHQTSRSTECAQSAKRGQLGTFSTRAEWTREGSSAYQEQVRTPVSTGSRTPLRQRSFRFLLIATVGGFSGYALLLPVVPLWAVVGGAGEVAAGATNAVFMLVTVLAQLAMPWLLRRMDCRALFALGTAMIGLPTPLFALSSDMWVLLGVSALRGIGFGLLTVTGSALTAELVPIAQRGRAAAYYGLAIGLPNVALLPAGVWLSSRIGFEPLFWAAGAVPVLAALTILGIERVRTRDQARGAQTRPVALLPSWAVMAVNTAAAGGLTAFLPLAVAPSVAPAALLIFAAATMLGRWLAGHLGDRFGQQGVLAPSVLFGGIGVLLLALAAWTADPVALAGAAVFGIGFGAVQNTTLILMLERTDSATASTAWNIAYDGGHGLGAIGFGVLIAASGYPMTFAITGTLLLACRALAGRRWA</sequence>
<proteinExistence type="predicted"/>
<keyword evidence="8" id="KW-1185">Reference proteome</keyword>
<dbReference type="SUPFAM" id="SSF103473">
    <property type="entry name" value="MFS general substrate transporter"/>
    <property type="match status" value="1"/>
</dbReference>
<dbReference type="PROSITE" id="PS00217">
    <property type="entry name" value="SUGAR_TRANSPORT_2"/>
    <property type="match status" value="1"/>
</dbReference>
<dbReference type="Gene3D" id="1.20.1250.20">
    <property type="entry name" value="MFS general substrate transporter like domains"/>
    <property type="match status" value="1"/>
</dbReference>
<organism evidence="7 8">
    <name type="scientific">Saccharopolyspora karakumensis</name>
    <dbReference type="NCBI Taxonomy" id="2530386"/>
    <lineage>
        <taxon>Bacteria</taxon>
        <taxon>Bacillati</taxon>
        <taxon>Actinomycetota</taxon>
        <taxon>Actinomycetes</taxon>
        <taxon>Pseudonocardiales</taxon>
        <taxon>Pseudonocardiaceae</taxon>
        <taxon>Saccharopolyspora</taxon>
    </lineage>
</organism>
<accession>A0A4R5C436</accession>
<dbReference type="InterPro" id="IPR011701">
    <property type="entry name" value="MFS"/>
</dbReference>
<feature type="transmembrane region" description="Helical" evidence="5">
    <location>
        <begin position="219"/>
        <end position="242"/>
    </location>
</feature>
<evidence type="ECO:0000259" key="6">
    <source>
        <dbReference type="PROSITE" id="PS50850"/>
    </source>
</evidence>
<comment type="subcellular location">
    <subcellularLocation>
        <location evidence="1">Cell membrane</location>
        <topology evidence="1">Multi-pass membrane protein</topology>
    </subcellularLocation>
</comment>
<feature type="transmembrane region" description="Helical" evidence="5">
    <location>
        <begin position="372"/>
        <end position="395"/>
    </location>
</feature>
<dbReference type="InterPro" id="IPR005829">
    <property type="entry name" value="Sugar_transporter_CS"/>
</dbReference>
<feature type="transmembrane region" description="Helical" evidence="5">
    <location>
        <begin position="248"/>
        <end position="267"/>
    </location>
</feature>
<dbReference type="GO" id="GO:0022857">
    <property type="term" value="F:transmembrane transporter activity"/>
    <property type="evidence" value="ECO:0007669"/>
    <property type="project" value="InterPro"/>
</dbReference>
<name>A0A4R5C436_9PSEU</name>
<protein>
    <submittedName>
        <fullName evidence="7">MFS transporter</fullName>
    </submittedName>
</protein>
<feature type="transmembrane region" description="Helical" evidence="5">
    <location>
        <begin position="182"/>
        <end position="207"/>
    </location>
</feature>
<evidence type="ECO:0000313" key="7">
    <source>
        <dbReference type="EMBL" id="TDD93186.1"/>
    </source>
</evidence>
<evidence type="ECO:0000313" key="8">
    <source>
        <dbReference type="Proteomes" id="UP000294723"/>
    </source>
</evidence>
<evidence type="ECO:0000256" key="3">
    <source>
        <dbReference type="ARBA" id="ARBA00022989"/>
    </source>
</evidence>
<feature type="transmembrane region" description="Helical" evidence="5">
    <location>
        <begin position="315"/>
        <end position="334"/>
    </location>
</feature>
<dbReference type="PANTHER" id="PTHR23531">
    <property type="entry name" value="QUINOLENE RESISTANCE PROTEIN NORA"/>
    <property type="match status" value="1"/>
</dbReference>
<feature type="transmembrane region" description="Helical" evidence="5">
    <location>
        <begin position="128"/>
        <end position="152"/>
    </location>
</feature>
<feature type="transmembrane region" description="Helical" evidence="5">
    <location>
        <begin position="159"/>
        <end position="176"/>
    </location>
</feature>
<feature type="transmembrane region" description="Helical" evidence="5">
    <location>
        <begin position="287"/>
        <end position="309"/>
    </location>
</feature>
<dbReference type="Proteomes" id="UP000294723">
    <property type="component" value="Unassembled WGS sequence"/>
</dbReference>
<dbReference type="GO" id="GO:0005886">
    <property type="term" value="C:plasma membrane"/>
    <property type="evidence" value="ECO:0007669"/>
    <property type="project" value="UniProtKB-SubCell"/>
</dbReference>
<feature type="transmembrane region" description="Helical" evidence="5">
    <location>
        <begin position="346"/>
        <end position="366"/>
    </location>
</feature>
<dbReference type="PROSITE" id="PS50850">
    <property type="entry name" value="MFS"/>
    <property type="match status" value="1"/>
</dbReference>
<dbReference type="EMBL" id="SMLA01000001">
    <property type="protein sequence ID" value="TDD93186.1"/>
    <property type="molecule type" value="Genomic_DNA"/>
</dbReference>